<name>A0A2T0UTW2_9MICO</name>
<evidence type="ECO:0000313" key="3">
    <source>
        <dbReference type="Proteomes" id="UP000237822"/>
    </source>
</evidence>
<sequence>MPSAPPPSLVTERLRLRRWRDSDLEPYAAMNADPEVMRYFPAPLTRAESDAMVGRLEAGFDEHGYGLWAVERRDCGAFVGFTGLGTLPAGSPCPGGVEVGWRLARSAWGVGFATEAARASLADGIRRIGMPEVWSWSVASNIASIAVMRRLGMTHRWDGPNPKVPLGHPLSDTVGYHLDAATWSG</sequence>
<evidence type="ECO:0000313" key="2">
    <source>
        <dbReference type="EMBL" id="PRY61334.1"/>
    </source>
</evidence>
<keyword evidence="2" id="KW-0808">Transferase</keyword>
<evidence type="ECO:0000259" key="1">
    <source>
        <dbReference type="PROSITE" id="PS51186"/>
    </source>
</evidence>
<accession>A0A2T0UTW2</accession>
<dbReference type="Pfam" id="PF13302">
    <property type="entry name" value="Acetyltransf_3"/>
    <property type="match status" value="1"/>
</dbReference>
<protein>
    <submittedName>
        <fullName evidence="2">RimJ/RimL family protein N-acetyltransferase</fullName>
    </submittedName>
</protein>
<dbReference type="RefSeq" id="WP_106296938.1">
    <property type="nucleotide sequence ID" value="NZ_PVTI01000006.1"/>
</dbReference>
<gene>
    <name evidence="2" type="ORF">BCF74_10682</name>
</gene>
<feature type="domain" description="N-acetyltransferase" evidence="1">
    <location>
        <begin position="14"/>
        <end position="171"/>
    </location>
</feature>
<dbReference type="PANTHER" id="PTHR43792:SF1">
    <property type="entry name" value="N-ACETYLTRANSFERASE DOMAIN-CONTAINING PROTEIN"/>
    <property type="match status" value="1"/>
</dbReference>
<proteinExistence type="predicted"/>
<dbReference type="OrthoDB" id="3533156at2"/>
<reference evidence="2 3" key="1">
    <citation type="submission" date="2018-03" db="EMBL/GenBank/DDBJ databases">
        <title>Genomic Encyclopedia of Archaeal and Bacterial Type Strains, Phase II (KMG-II): from individual species to whole genera.</title>
        <authorList>
            <person name="Goeker M."/>
        </authorList>
    </citation>
    <scope>NUCLEOTIDE SEQUENCE [LARGE SCALE GENOMIC DNA]</scope>
    <source>
        <strain evidence="2 3">ATCC BAA-1496</strain>
    </source>
</reference>
<dbReference type="SUPFAM" id="SSF55729">
    <property type="entry name" value="Acyl-CoA N-acyltransferases (Nat)"/>
    <property type="match status" value="1"/>
</dbReference>
<organism evidence="2 3">
    <name type="scientific">Knoellia remsis</name>
    <dbReference type="NCBI Taxonomy" id="407159"/>
    <lineage>
        <taxon>Bacteria</taxon>
        <taxon>Bacillati</taxon>
        <taxon>Actinomycetota</taxon>
        <taxon>Actinomycetes</taxon>
        <taxon>Micrococcales</taxon>
        <taxon>Intrasporangiaceae</taxon>
        <taxon>Knoellia</taxon>
    </lineage>
</organism>
<dbReference type="Proteomes" id="UP000237822">
    <property type="component" value="Unassembled WGS sequence"/>
</dbReference>
<dbReference type="InterPro" id="IPR000182">
    <property type="entry name" value="GNAT_dom"/>
</dbReference>
<comment type="caution">
    <text evidence="2">The sequence shown here is derived from an EMBL/GenBank/DDBJ whole genome shotgun (WGS) entry which is preliminary data.</text>
</comment>
<dbReference type="PROSITE" id="PS51186">
    <property type="entry name" value="GNAT"/>
    <property type="match status" value="1"/>
</dbReference>
<dbReference type="PANTHER" id="PTHR43792">
    <property type="entry name" value="GNAT FAMILY, PUTATIVE (AFU_ORTHOLOGUE AFUA_3G00765)-RELATED-RELATED"/>
    <property type="match status" value="1"/>
</dbReference>
<dbReference type="AlphaFoldDB" id="A0A2T0UTW2"/>
<dbReference type="EMBL" id="PVTI01000006">
    <property type="protein sequence ID" value="PRY61334.1"/>
    <property type="molecule type" value="Genomic_DNA"/>
</dbReference>
<dbReference type="InterPro" id="IPR016181">
    <property type="entry name" value="Acyl_CoA_acyltransferase"/>
</dbReference>
<keyword evidence="3" id="KW-1185">Reference proteome</keyword>
<dbReference type="InterPro" id="IPR051531">
    <property type="entry name" value="N-acetyltransferase"/>
</dbReference>
<dbReference type="Gene3D" id="3.40.630.30">
    <property type="match status" value="1"/>
</dbReference>
<dbReference type="GO" id="GO:0016747">
    <property type="term" value="F:acyltransferase activity, transferring groups other than amino-acyl groups"/>
    <property type="evidence" value="ECO:0007669"/>
    <property type="project" value="InterPro"/>
</dbReference>